<dbReference type="STRING" id="536019.Mesop_1085"/>
<evidence type="ECO:0000256" key="6">
    <source>
        <dbReference type="ARBA" id="ARBA00023027"/>
    </source>
</evidence>
<feature type="binding site" evidence="10">
    <location>
        <position position="129"/>
    </location>
    <ligand>
        <name>sn-glycerol 3-phosphate</name>
        <dbReference type="ChEBI" id="CHEBI:57597"/>
    </ligand>
</feature>
<comment type="similarity">
    <text evidence="1 10 14">Belongs to the NAD-dependent glycerol-3-phosphate dehydrogenase family.</text>
</comment>
<evidence type="ECO:0000256" key="7">
    <source>
        <dbReference type="ARBA" id="ARBA00023098"/>
    </source>
</evidence>
<feature type="binding site" evidence="10">
    <location>
        <position position="56"/>
    </location>
    <ligand>
        <name>NADPH</name>
        <dbReference type="ChEBI" id="CHEBI:57783"/>
    </ligand>
</feature>
<accession>F7YD36</accession>
<dbReference type="KEGG" id="mop:Mesop_1085"/>
<feature type="active site" description="Proton acceptor" evidence="10 11">
    <location>
        <position position="212"/>
    </location>
</feature>
<dbReference type="Pfam" id="PF07479">
    <property type="entry name" value="NAD_Gly3P_dh_C"/>
    <property type="match status" value="1"/>
</dbReference>
<evidence type="ECO:0000256" key="14">
    <source>
        <dbReference type="RuleBase" id="RU000437"/>
    </source>
</evidence>
<keyword evidence="4 10" id="KW-0521">NADP</keyword>
<keyword evidence="2 10" id="KW-0444">Lipid biosynthesis</keyword>
<evidence type="ECO:0000259" key="16">
    <source>
        <dbReference type="Pfam" id="PF01210"/>
    </source>
</evidence>
<dbReference type="GO" id="GO:0008654">
    <property type="term" value="P:phospholipid biosynthetic process"/>
    <property type="evidence" value="ECO:0007669"/>
    <property type="project" value="UniProtKB-KW"/>
</dbReference>
<dbReference type="GO" id="GO:0005975">
    <property type="term" value="P:carbohydrate metabolic process"/>
    <property type="evidence" value="ECO:0007669"/>
    <property type="project" value="InterPro"/>
</dbReference>
<organism evidence="18 19">
    <name type="scientific">Mesorhizobium opportunistum (strain LMG 24607 / HAMBI 3007 / WSM2075)</name>
    <dbReference type="NCBI Taxonomy" id="536019"/>
    <lineage>
        <taxon>Bacteria</taxon>
        <taxon>Pseudomonadati</taxon>
        <taxon>Pseudomonadota</taxon>
        <taxon>Alphaproteobacteria</taxon>
        <taxon>Hyphomicrobiales</taxon>
        <taxon>Phyllobacteriaceae</taxon>
        <taxon>Mesorhizobium</taxon>
    </lineage>
</organism>
<dbReference type="NCBIfam" id="NF000940">
    <property type="entry name" value="PRK00094.1-2"/>
    <property type="match status" value="1"/>
</dbReference>
<sequence length="350" mass="35533">MTKRGMIKEGMVEKGISGSDPVPSGWRVAVLGGGAWGTALALAMLRAGHFVRLYARDPETVAAIDRGENPRYLPGIALQAGIVATSNIQAALDGADCVLAVTPAQALRAMLTAARPHMPAGIPLVLCAKGIERDTGALLSAIVEEILPGNPVAALSGPSFATDVARGLPTAVVVAARDEALAADLAARFSAENLRCYSNDDLIGVEIGGALKNVFAIAAGAVTGAGLGASAQAAMVTRGFVELRRIGAAFGARPETLMGLSGLGDLLLTCASAQSRNFAYGLALGQGKELSGLPLAEGVPTAAIAARIAAERNIDAPIIAAVAAILDGTITVRQAVTALMTRPLKTETND</sequence>
<dbReference type="HAMAP" id="MF_00394">
    <property type="entry name" value="NAD_Glyc3P_dehydrog"/>
    <property type="match status" value="1"/>
</dbReference>
<feature type="binding site" evidence="10">
    <location>
        <position position="72"/>
    </location>
    <ligand>
        <name>NADPH</name>
        <dbReference type="ChEBI" id="CHEBI:57783"/>
    </ligand>
</feature>
<comment type="pathway">
    <text evidence="10">Membrane lipid metabolism; glycerophospholipid metabolism.</text>
</comment>
<feature type="binding site" evidence="10">
    <location>
        <position position="276"/>
    </location>
    <ligand>
        <name>sn-glycerol 3-phosphate</name>
        <dbReference type="ChEBI" id="CHEBI:57597"/>
    </ligand>
</feature>
<comment type="caution">
    <text evidence="10">Lacks conserved residue(s) required for the propagation of feature annotation.</text>
</comment>
<dbReference type="PRINTS" id="PR00077">
    <property type="entry name" value="GPDHDRGNASE"/>
</dbReference>
<dbReference type="GO" id="GO:0141152">
    <property type="term" value="F:glycerol-3-phosphate dehydrogenase (NAD+) activity"/>
    <property type="evidence" value="ECO:0007669"/>
    <property type="project" value="RHEA"/>
</dbReference>
<keyword evidence="7 10" id="KW-0443">Lipid metabolism</keyword>
<feature type="binding site" evidence="13">
    <location>
        <begin position="32"/>
        <end position="37"/>
    </location>
    <ligand>
        <name>NAD(+)</name>
        <dbReference type="ChEBI" id="CHEBI:57540"/>
    </ligand>
</feature>
<evidence type="ECO:0000256" key="12">
    <source>
        <dbReference type="PIRSR" id="PIRSR000114-2"/>
    </source>
</evidence>
<evidence type="ECO:0000256" key="2">
    <source>
        <dbReference type="ARBA" id="ARBA00022516"/>
    </source>
</evidence>
<dbReference type="FunFam" id="3.40.50.720:FF:000019">
    <property type="entry name" value="Glycerol-3-phosphate dehydrogenase [NAD(P)+]"/>
    <property type="match status" value="1"/>
</dbReference>
<dbReference type="InterPro" id="IPR008927">
    <property type="entry name" value="6-PGluconate_DH-like_C_sf"/>
</dbReference>
<dbReference type="GO" id="GO:0006650">
    <property type="term" value="P:glycerophospholipid metabolic process"/>
    <property type="evidence" value="ECO:0007669"/>
    <property type="project" value="UniProtKB-UniRule"/>
</dbReference>
<evidence type="ECO:0000256" key="10">
    <source>
        <dbReference type="HAMAP-Rule" id="MF_00394"/>
    </source>
</evidence>
<dbReference type="InterPro" id="IPR006168">
    <property type="entry name" value="G3P_DH_NAD-dep"/>
</dbReference>
<feature type="binding site" evidence="10">
    <location>
        <position position="157"/>
    </location>
    <ligand>
        <name>sn-glycerol 3-phosphate</name>
        <dbReference type="ChEBI" id="CHEBI:57597"/>
    </ligand>
</feature>
<dbReference type="GO" id="GO:0046167">
    <property type="term" value="P:glycerol-3-phosphate biosynthetic process"/>
    <property type="evidence" value="ECO:0007669"/>
    <property type="project" value="UniProtKB-UniRule"/>
</dbReference>
<feature type="binding site" evidence="10">
    <location>
        <position position="276"/>
    </location>
    <ligand>
        <name>NADPH</name>
        <dbReference type="ChEBI" id="CHEBI:57783"/>
    </ligand>
</feature>
<feature type="binding site" evidence="10">
    <location>
        <position position="277"/>
    </location>
    <ligand>
        <name>sn-glycerol 3-phosphate</name>
        <dbReference type="ChEBI" id="CHEBI:57597"/>
    </ligand>
</feature>
<feature type="binding site" evidence="10">
    <location>
        <position position="161"/>
    </location>
    <ligand>
        <name>NADPH</name>
        <dbReference type="ChEBI" id="CHEBI:57783"/>
    </ligand>
</feature>
<keyword evidence="10" id="KW-0963">Cytoplasm</keyword>
<evidence type="ECO:0000256" key="1">
    <source>
        <dbReference type="ARBA" id="ARBA00011009"/>
    </source>
</evidence>
<dbReference type="EC" id="1.1.1.94" evidence="10"/>
<dbReference type="UniPathway" id="UPA00940"/>
<keyword evidence="3 10" id="KW-0547">Nucleotide-binding</keyword>
<comment type="function">
    <text evidence="10">Catalyzes the reduction of the glycolytic intermediate dihydroxyacetone phosphate (DHAP) to sn-glycerol 3-phosphate (G3P), the key precursor for phospholipid synthesis.</text>
</comment>
<evidence type="ECO:0000313" key="19">
    <source>
        <dbReference type="Proteomes" id="UP000001623"/>
    </source>
</evidence>
<dbReference type="NCBIfam" id="NF000942">
    <property type="entry name" value="PRK00094.1-4"/>
    <property type="match status" value="1"/>
</dbReference>
<dbReference type="Pfam" id="PF01210">
    <property type="entry name" value="NAD_Gly3P_dh_N"/>
    <property type="match status" value="1"/>
</dbReference>
<dbReference type="SUPFAM" id="SSF51735">
    <property type="entry name" value="NAD(P)-binding Rossmann-fold domains"/>
    <property type="match status" value="1"/>
</dbReference>
<evidence type="ECO:0000256" key="4">
    <source>
        <dbReference type="ARBA" id="ARBA00022857"/>
    </source>
</evidence>
<feature type="binding site" evidence="10">
    <location>
        <position position="265"/>
    </location>
    <ligand>
        <name>sn-glycerol 3-phosphate</name>
        <dbReference type="ChEBI" id="CHEBI:57597"/>
    </ligand>
</feature>
<dbReference type="AlphaFoldDB" id="F7YD36"/>
<dbReference type="PIRSF" id="PIRSF000114">
    <property type="entry name" value="Glycerol-3-P_dh"/>
    <property type="match status" value="1"/>
</dbReference>
<dbReference type="Proteomes" id="UP000001623">
    <property type="component" value="Chromosome"/>
</dbReference>
<feature type="binding site" evidence="13">
    <location>
        <position position="276"/>
    </location>
    <ligand>
        <name>NAD(+)</name>
        <dbReference type="ChEBI" id="CHEBI:57540"/>
    </ligand>
</feature>
<dbReference type="InterPro" id="IPR006109">
    <property type="entry name" value="G3P_DH_NAD-dep_C"/>
</dbReference>
<feature type="binding site" evidence="10">
    <location>
        <position position="297"/>
    </location>
    <ligand>
        <name>NADPH</name>
        <dbReference type="ChEBI" id="CHEBI:57783"/>
    </ligand>
</feature>
<feature type="binding site" evidence="13">
    <location>
        <position position="161"/>
    </location>
    <ligand>
        <name>NAD(+)</name>
        <dbReference type="ChEBI" id="CHEBI:57540"/>
    </ligand>
</feature>
<dbReference type="InterPro" id="IPR036291">
    <property type="entry name" value="NAD(P)-bd_dom_sf"/>
</dbReference>
<evidence type="ECO:0000256" key="13">
    <source>
        <dbReference type="PIRSR" id="PIRSR000114-3"/>
    </source>
</evidence>
<dbReference type="GO" id="GO:0051287">
    <property type="term" value="F:NAD binding"/>
    <property type="evidence" value="ECO:0007669"/>
    <property type="project" value="InterPro"/>
</dbReference>
<dbReference type="SUPFAM" id="SSF48179">
    <property type="entry name" value="6-phosphogluconate dehydrogenase C-terminal domain-like"/>
    <property type="match status" value="1"/>
</dbReference>
<comment type="catalytic activity">
    <reaction evidence="10 15">
        <text>sn-glycerol 3-phosphate + NADP(+) = dihydroxyacetone phosphate + NADPH + H(+)</text>
        <dbReference type="Rhea" id="RHEA:11096"/>
        <dbReference type="ChEBI" id="CHEBI:15378"/>
        <dbReference type="ChEBI" id="CHEBI:57597"/>
        <dbReference type="ChEBI" id="CHEBI:57642"/>
        <dbReference type="ChEBI" id="CHEBI:57783"/>
        <dbReference type="ChEBI" id="CHEBI:58349"/>
        <dbReference type="EC" id="1.1.1.94"/>
    </reaction>
</comment>
<comment type="catalytic activity">
    <reaction evidence="10">
        <text>sn-glycerol 3-phosphate + NAD(+) = dihydroxyacetone phosphate + NADH + H(+)</text>
        <dbReference type="Rhea" id="RHEA:11092"/>
        <dbReference type="ChEBI" id="CHEBI:15378"/>
        <dbReference type="ChEBI" id="CHEBI:57540"/>
        <dbReference type="ChEBI" id="CHEBI:57597"/>
        <dbReference type="ChEBI" id="CHEBI:57642"/>
        <dbReference type="ChEBI" id="CHEBI:57945"/>
        <dbReference type="EC" id="1.1.1.94"/>
    </reaction>
</comment>
<dbReference type="EMBL" id="CP002279">
    <property type="protein sequence ID" value="AEH85571.1"/>
    <property type="molecule type" value="Genomic_DNA"/>
</dbReference>
<evidence type="ECO:0000256" key="3">
    <source>
        <dbReference type="ARBA" id="ARBA00022741"/>
    </source>
</evidence>
<dbReference type="PANTHER" id="PTHR11728:SF1">
    <property type="entry name" value="GLYCEROL-3-PHOSPHATE DEHYDROGENASE [NAD(+)] 2, CHLOROPLASTIC"/>
    <property type="match status" value="1"/>
</dbReference>
<dbReference type="InterPro" id="IPR013328">
    <property type="entry name" value="6PGD_dom2"/>
</dbReference>
<evidence type="ECO:0000256" key="11">
    <source>
        <dbReference type="PIRSR" id="PIRSR000114-1"/>
    </source>
</evidence>
<dbReference type="InterPro" id="IPR011128">
    <property type="entry name" value="G3P_DH_NAD-dep_N"/>
</dbReference>
<feature type="binding site" evidence="10">
    <location>
        <position position="275"/>
    </location>
    <ligand>
        <name>sn-glycerol 3-phosphate</name>
        <dbReference type="ChEBI" id="CHEBI:57597"/>
    </ligand>
</feature>
<feature type="binding site" evidence="10">
    <location>
        <position position="36"/>
    </location>
    <ligand>
        <name>NADPH</name>
        <dbReference type="ChEBI" id="CHEBI:57783"/>
    </ligand>
</feature>
<evidence type="ECO:0000313" key="18">
    <source>
        <dbReference type="EMBL" id="AEH85571.1"/>
    </source>
</evidence>
<dbReference type="Gene3D" id="1.10.1040.10">
    <property type="entry name" value="N-(1-d-carboxylethyl)-l-norvaline Dehydrogenase, domain 2"/>
    <property type="match status" value="1"/>
</dbReference>
<feature type="binding site" evidence="12">
    <location>
        <begin position="276"/>
        <end position="277"/>
    </location>
    <ligand>
        <name>substrate</name>
    </ligand>
</feature>
<feature type="domain" description="Glycerol-3-phosphate dehydrogenase NAD-dependent C-terminal" evidence="17">
    <location>
        <begin position="201"/>
        <end position="336"/>
    </location>
</feature>
<dbReference type="PROSITE" id="PS00957">
    <property type="entry name" value="NAD_G3PDH"/>
    <property type="match status" value="1"/>
</dbReference>
<feature type="binding site" evidence="10">
    <location>
        <position position="129"/>
    </location>
    <ligand>
        <name>NADPH</name>
        <dbReference type="ChEBI" id="CHEBI:57783"/>
    </ligand>
</feature>
<evidence type="ECO:0000256" key="8">
    <source>
        <dbReference type="ARBA" id="ARBA00023209"/>
    </source>
</evidence>
<reference evidence="18 19" key="1">
    <citation type="submission" date="2010-10" db="EMBL/GenBank/DDBJ databases">
        <title>Complete sequence of Mesorhizobium opportunistum WSM2075.</title>
        <authorList>
            <consortium name="US DOE Joint Genome Institute"/>
            <person name="Lucas S."/>
            <person name="Copeland A."/>
            <person name="Lapidus A."/>
            <person name="Cheng J.-F."/>
            <person name="Bruce D."/>
            <person name="Goodwin L."/>
            <person name="Pitluck S."/>
            <person name="Chertkov O."/>
            <person name="Misra M."/>
            <person name="Detter J.C."/>
            <person name="Han C."/>
            <person name="Tapia R."/>
            <person name="Land M."/>
            <person name="Hauser L."/>
            <person name="Kyrpides N."/>
            <person name="Ovchinnikova G."/>
            <person name="Mavrommatis K.M."/>
            <person name="Tiwari R.P."/>
            <person name="Howieson J.G."/>
            <person name="O'Hara G.W."/>
            <person name="Nandasena K.G."/>
            <person name="Woyke T."/>
        </authorList>
    </citation>
    <scope>NUCLEOTIDE SEQUENCE [LARGE SCALE GENOMIC DNA]</scope>
    <source>
        <strain evidence="19">LMG 24607 / HAMBI 3007 / WSM2075</strain>
    </source>
</reference>
<keyword evidence="9 10" id="KW-1208">Phospholipid metabolism</keyword>
<comment type="subcellular location">
    <subcellularLocation>
        <location evidence="10">Cytoplasm</location>
    </subcellularLocation>
</comment>
<feature type="binding site" evidence="12">
    <location>
        <position position="129"/>
    </location>
    <ligand>
        <name>substrate</name>
    </ligand>
</feature>
<dbReference type="GO" id="GO:0046168">
    <property type="term" value="P:glycerol-3-phosphate catabolic process"/>
    <property type="evidence" value="ECO:0007669"/>
    <property type="project" value="InterPro"/>
</dbReference>
<dbReference type="Gene3D" id="3.40.50.720">
    <property type="entry name" value="NAD(P)-binding Rossmann-like Domain"/>
    <property type="match status" value="1"/>
</dbReference>
<dbReference type="PANTHER" id="PTHR11728">
    <property type="entry name" value="GLYCEROL-3-PHOSPHATE DEHYDROGENASE"/>
    <property type="match status" value="1"/>
</dbReference>
<dbReference type="GO" id="GO:0141153">
    <property type="term" value="F:glycerol-3-phosphate dehydrogenase (NADP+) activity"/>
    <property type="evidence" value="ECO:0007669"/>
    <property type="project" value="RHEA"/>
</dbReference>
<evidence type="ECO:0000256" key="15">
    <source>
        <dbReference type="RuleBase" id="RU000439"/>
    </source>
</evidence>
<dbReference type="HOGENOM" id="CLU_033449_0_2_5"/>
<feature type="binding site" evidence="10">
    <location>
        <position position="159"/>
    </location>
    <ligand>
        <name>sn-glycerol 3-phosphate</name>
        <dbReference type="ChEBI" id="CHEBI:57597"/>
    </ligand>
</feature>
<evidence type="ECO:0000256" key="5">
    <source>
        <dbReference type="ARBA" id="ARBA00023002"/>
    </source>
</evidence>
<keyword evidence="8 10" id="KW-0594">Phospholipid biosynthesis</keyword>
<name>F7YD36_MESOW</name>
<evidence type="ECO:0000256" key="9">
    <source>
        <dbReference type="ARBA" id="ARBA00023264"/>
    </source>
</evidence>
<dbReference type="eggNOG" id="COG0240">
    <property type="taxonomic scope" value="Bacteria"/>
</dbReference>
<protein>
    <recommendedName>
        <fullName evidence="10">Glycerol-3-phosphate dehydrogenase [NAD(P)+]</fullName>
        <ecNumber evidence="10">1.1.1.94</ecNumber>
    </recommendedName>
    <alternativeName>
        <fullName evidence="10">NAD(P)(+)-dependent glycerol-3-phosphate dehydrogenase</fullName>
    </alternativeName>
    <alternativeName>
        <fullName evidence="10">NAD(P)H-dependent dihydroxyacetone-phosphate reductase</fullName>
    </alternativeName>
</protein>
<gene>
    <name evidence="10" type="primary">gpsA</name>
    <name evidence="18" type="ordered locus">Mesop_1085</name>
</gene>
<keyword evidence="5 10" id="KW-0560">Oxidoreductase</keyword>
<evidence type="ECO:0000259" key="17">
    <source>
        <dbReference type="Pfam" id="PF07479"/>
    </source>
</evidence>
<feature type="binding site" evidence="10">
    <location>
        <position position="295"/>
    </location>
    <ligand>
        <name>NADPH</name>
        <dbReference type="ChEBI" id="CHEBI:57783"/>
    </ligand>
</feature>
<keyword evidence="6 10" id="KW-0520">NAD</keyword>
<dbReference type="GO" id="GO:0005829">
    <property type="term" value="C:cytosol"/>
    <property type="evidence" value="ECO:0007669"/>
    <property type="project" value="TreeGrafter"/>
</dbReference>
<proteinExistence type="inferred from homology"/>
<feature type="binding site" evidence="10">
    <location>
        <position position="212"/>
    </location>
    <ligand>
        <name>sn-glycerol 3-phosphate</name>
        <dbReference type="ChEBI" id="CHEBI:57597"/>
    </ligand>
</feature>
<feature type="domain" description="Glycerol-3-phosphate dehydrogenase NAD-dependent N-terminal" evidence="16">
    <location>
        <begin position="28"/>
        <end position="181"/>
    </location>
</feature>